<evidence type="ECO:0000313" key="1">
    <source>
        <dbReference type="EMBL" id="PJJ42350.1"/>
    </source>
</evidence>
<dbReference type="AlphaFoldDB" id="A0A2M9A9H7"/>
<dbReference type="EMBL" id="PGEX01000001">
    <property type="protein sequence ID" value="PJJ42350.1"/>
    <property type="molecule type" value="Genomic_DNA"/>
</dbReference>
<protein>
    <submittedName>
        <fullName evidence="1">Uncharacterized protein</fullName>
    </submittedName>
</protein>
<keyword evidence="2" id="KW-1185">Reference proteome</keyword>
<gene>
    <name evidence="1" type="ORF">BGX16_2376</name>
</gene>
<dbReference type="RefSeq" id="WP_100426210.1">
    <property type="nucleotide sequence ID" value="NZ_PGEX01000001.1"/>
</dbReference>
<dbReference type="Proteomes" id="UP000231134">
    <property type="component" value="Unassembled WGS sequence"/>
</dbReference>
<comment type="caution">
    <text evidence="1">The sequence shown here is derived from an EMBL/GenBank/DDBJ whole genome shotgun (WGS) entry which is preliminary data.</text>
</comment>
<accession>A0A2M9A9H7</accession>
<sequence>MDELKLTNDPCKFCNMEIDEGKPLCGDLVDLGDVCCIVKTKEGFEVEYWKNFECMHFVKIKFCPMCGRKLTEDK</sequence>
<proteinExistence type="predicted"/>
<reference evidence="1 2" key="1">
    <citation type="submission" date="2017-11" db="EMBL/GenBank/DDBJ databases">
        <title>Animal gut microbial communities from fecal samples from Wisconsin, USA.</title>
        <authorList>
            <person name="Neumann A."/>
        </authorList>
    </citation>
    <scope>NUCLEOTIDE SEQUENCE [LARGE SCALE GENOMIC DNA]</scope>
    <source>
        <strain evidence="1 2">UWS3</strain>
    </source>
</reference>
<dbReference type="OrthoDB" id="2190065at2"/>
<name>A0A2M9A9H7_9BACT</name>
<evidence type="ECO:0000313" key="2">
    <source>
        <dbReference type="Proteomes" id="UP000231134"/>
    </source>
</evidence>
<organism evidence="1 2">
    <name type="scientific">Hallerella succinigenes</name>
    <dbReference type="NCBI Taxonomy" id="1896222"/>
    <lineage>
        <taxon>Bacteria</taxon>
        <taxon>Pseudomonadati</taxon>
        <taxon>Fibrobacterota</taxon>
        <taxon>Fibrobacteria</taxon>
        <taxon>Fibrobacterales</taxon>
        <taxon>Fibrobacteraceae</taxon>
        <taxon>Hallerella</taxon>
    </lineage>
</organism>